<dbReference type="PANTHER" id="PTHR46708:SF2">
    <property type="entry name" value="FIBRONECTIN TYPE-III DOMAIN-CONTAINING PROTEIN"/>
    <property type="match status" value="1"/>
</dbReference>
<sequence>LDTSTLVVERNGVALSGAIALYEGQVQFTPEAPFLDGEYTIRARIADKLGNLSTQKTYNFVLDYTPPAPTVLGEYPSITTVNAQTFSGSKEAGSAVLVNGSLEVIESASTTWSTQVALLQGDNTIEFVVRDAAGNLSEPTAASIHYDNNPPGQVALSIDPNGRGTDLLLDWSSYNEFTNGNDIDEYRIYQSAGPFTDIAGKTEFAVVGQGTQQFRVEGLPRGTEAHFAVVAFDTQELFNPAVTSVSAVPVDVQAPDEIANLVVEPGADSLSLRWNPSANSDGDLAGYKVAFVDDAEGRVDDIPLASLQDPAAVVQYQVTGLNPATSYPIRVYAYDATGNASNGVTDAGTTLLPNPATVTAEPKSSQIAITWSSVAPYNLLKNYAVYVQESSFTSVDGLQPKKTLSKGGSGDSEHTWSLAGLKNGTTYYVAVTAINISGGSDPQVTPVAVTPVADTEGPVIESAEYQQNGQGSALFDLASAPQLSQDGRFKITASDDSDIARVEFFVDGILLGTEYAASNGAFGRNLTLQSLTDGDHALTVKVFDVWENSTIGQYTFEVLLAPPAAPQITAPVDGTISNQPRVLIQGEAEKGTQVQLYRDGVPASDLQLVNSYGKFQIEVTLEEGANSITAAAEYPNRSGGFGPQSAARAIELNTAIPDAPTNLSAIERELGQISLSWDPVESSDANNTIAGYNVYRAMATFGNPQQAQKLNNQLLTEPKFSDLPAEDGHYFYAVTAVNEAATESALSSVVEAEADSEGPHALDITYQSNGVVDAASGRHAPGTVEVAVQFDEPLRNKPYFALVPEGGVPLTVELSKDYSDDTLYTGSFTIEPGMRSGTAYAVMSAHDDVGNRGTLIEQGGTLLIDAQGPEVIALTLNPGAPLKVDEQDGLLVEVVAKLNDEVKPGEQPTLIPQLDNVVIAEYSSGISLTRDAQSIEGEPLWVGSFTLPTSAGQDQAGNPSVASLSFDYQAADDLDNLGSRVRVRNAFQVYQGDLPPLDIPQNLKAVATPNAGVALEWDPVEEARYVLYRKAESEPEFTEIQRLSETQTTDALPSDGQYYYAVASERRSNDQIAVSALSEAVAVSADSIAPAAPADLALELNGAGIVATWSAPTVDAEGNAEEGTALTYNLYRLSVGEGVNVTAEELQNIIPLQTGIPEPIALDANPSESQHAYAITALDEAGNESAPSDTAYLNFGLLPVSDLSITISADGNPQLQWHHSGAAIAGYRVYVDGEAGEGEEDLQEITTALIPHGSNPTTFVDENFSAGAQGVTAERRYTVIAEDDQGATSIGHSLLLPALAVEVIEPQDGQSTLERGVMNEVRFRVQNRGSADVTGLKLFASVRDNGSDREHQSASFSVAAGGIVEVPIVIGGYAKLDTLSDIQLRLEQSPLPGETVFIHAQDQVMVGDAALRLSLESDTVYRGGLGKFRFTLENTSAVETELLMARNNGKAASDEIRIRLEDADGNLLTLQDVQQYTGDVITVASGESVARLQPGERFTSDWIDVPVPAAAPDLITVALEVDHFRYHTGKATEVVIDGNGTRTQASLQETAYYGTLETVAPAEIYSAEDTVTITGQAIDRSSDTATGNVPLTLIMELRGFERQASVIADSDGRFSYTFDPQGQSGNWRVSVIHPDSLARPNQGAFSVLTSAVTPNQVNIRVPRNYNQVVPVTVNAGHGSDLANVRLVSVAAPGDAQVQIPGGIHLDLGAVINLAPQAKGVINLTLSGDNLAPEHGFLYFQALADVNGTEQVLENIAVEYTLSESRPVITTQPSFIDTGVLLDGSTSEPFTLNNTGLDVLRNASLELVDEEGNPAPNWLSLNGTSNLGDMGIGDSRDLSLNVAPGNSVTQGNYRFQLQITGDGGHRFTVPVYIAVVTSELGDAFFHISDIYTATLGENNQLIPGLQGAKIELQNEQVLSETRTISSDANGEALLKDLPAGRYSYRVTAFDHESVSGRLWVKPGTTVAEDVFLMNQIISVEWQVNEINLEDRYEIKLEATFETHVPVAVVMLDPLSITLPDMRKGDVFTGELSLTNYGLIRADNVNNKLPTGNDVVDFEFLAEVPDTLEAGDVVYIPYRITALRDFNPSEEGDATGAGCGSHSFQYQVDYASQCANGQVVPGGTSTHWATASTG</sequence>
<protein>
    <submittedName>
        <fullName evidence="3">Fibronectin type III domain-containing protein</fullName>
    </submittedName>
</protein>
<dbReference type="InterPro" id="IPR044016">
    <property type="entry name" value="Big_13"/>
</dbReference>
<feature type="domain" description="Fibronectin type-III" evidence="2">
    <location>
        <begin position="254"/>
        <end position="362"/>
    </location>
</feature>
<keyword evidence="4" id="KW-1185">Reference proteome</keyword>
<feature type="domain" description="Fibronectin type-III" evidence="2">
    <location>
        <begin position="659"/>
        <end position="757"/>
    </location>
</feature>
<proteinExistence type="predicted"/>
<dbReference type="InterPro" id="IPR003961">
    <property type="entry name" value="FN3_dom"/>
</dbReference>
<dbReference type="Pfam" id="PF17957">
    <property type="entry name" value="Big_7"/>
    <property type="match status" value="1"/>
</dbReference>
<dbReference type="EMBL" id="JACASI010000055">
    <property type="protein sequence ID" value="MCQ3831166.1"/>
    <property type="molecule type" value="Genomic_DNA"/>
</dbReference>
<name>A0ABT1P7V6_9GAMM</name>
<dbReference type="RefSeq" id="WP_255876099.1">
    <property type="nucleotide sequence ID" value="NZ_JACASI010000055.1"/>
</dbReference>
<dbReference type="Pfam" id="PF00041">
    <property type="entry name" value="fn3"/>
    <property type="match status" value="1"/>
</dbReference>
<dbReference type="InterPro" id="IPR036116">
    <property type="entry name" value="FN3_sf"/>
</dbReference>
<comment type="caution">
    <text evidence="3">The sequence shown here is derived from an EMBL/GenBank/DDBJ whole genome shotgun (WGS) entry which is preliminary data.</text>
</comment>
<feature type="non-terminal residue" evidence="3">
    <location>
        <position position="1"/>
    </location>
</feature>
<reference evidence="3" key="1">
    <citation type="thesis" date="2020" institute="Technische Universitat Dresden" country="Dresden, Germany">
        <title>The Agarolytic System of Microbulbifer elongatus PORT2, Isolated from Batu Karas, Pangandaran West Java Indonesia.</title>
        <authorList>
            <person name="Anggraeni S.R."/>
        </authorList>
    </citation>
    <scope>NUCLEOTIDE SEQUENCE</scope>
    <source>
        <strain evidence="3">PORT2</strain>
    </source>
</reference>
<evidence type="ECO:0000313" key="3">
    <source>
        <dbReference type="EMBL" id="MCQ3831166.1"/>
    </source>
</evidence>
<dbReference type="Pfam" id="PF19077">
    <property type="entry name" value="Big_13"/>
    <property type="match status" value="1"/>
</dbReference>
<evidence type="ECO:0000259" key="2">
    <source>
        <dbReference type="PROSITE" id="PS50853"/>
    </source>
</evidence>
<dbReference type="InterPro" id="IPR013783">
    <property type="entry name" value="Ig-like_fold"/>
</dbReference>
<dbReference type="Proteomes" id="UP001205566">
    <property type="component" value="Unassembled WGS sequence"/>
</dbReference>
<dbReference type="SUPFAM" id="SSF49265">
    <property type="entry name" value="Fibronectin type III"/>
    <property type="match status" value="2"/>
</dbReference>
<gene>
    <name evidence="3" type="ORF">HXX02_17165</name>
</gene>
<dbReference type="InterPro" id="IPR050991">
    <property type="entry name" value="ECM_Regulatory_Proteins"/>
</dbReference>
<feature type="non-terminal residue" evidence="3">
    <location>
        <position position="2132"/>
    </location>
</feature>
<keyword evidence="1" id="KW-0677">Repeat</keyword>
<dbReference type="PANTHER" id="PTHR46708">
    <property type="entry name" value="TENASCIN"/>
    <property type="match status" value="1"/>
</dbReference>
<dbReference type="CDD" id="cd00063">
    <property type="entry name" value="FN3"/>
    <property type="match status" value="3"/>
</dbReference>
<organism evidence="3 4">
    <name type="scientific">Microbulbifer elongatus</name>
    <dbReference type="NCBI Taxonomy" id="86173"/>
    <lineage>
        <taxon>Bacteria</taxon>
        <taxon>Pseudomonadati</taxon>
        <taxon>Pseudomonadota</taxon>
        <taxon>Gammaproteobacteria</taxon>
        <taxon>Cellvibrionales</taxon>
        <taxon>Microbulbiferaceae</taxon>
        <taxon>Microbulbifer</taxon>
    </lineage>
</organism>
<evidence type="ECO:0000313" key="4">
    <source>
        <dbReference type="Proteomes" id="UP001205566"/>
    </source>
</evidence>
<dbReference type="SMART" id="SM00060">
    <property type="entry name" value="FN3"/>
    <property type="match status" value="5"/>
</dbReference>
<dbReference type="Gene3D" id="2.60.40.10">
    <property type="entry name" value="Immunoglobulins"/>
    <property type="match status" value="9"/>
</dbReference>
<evidence type="ECO:0000256" key="1">
    <source>
        <dbReference type="ARBA" id="ARBA00022737"/>
    </source>
</evidence>
<dbReference type="PROSITE" id="PS50853">
    <property type="entry name" value="FN3"/>
    <property type="match status" value="2"/>
</dbReference>
<accession>A0ABT1P7V6</accession>